<keyword evidence="2" id="KW-1133">Transmembrane helix</keyword>
<organism evidence="3 4">
    <name type="scientific">Actinomycetospora succinea</name>
    <dbReference type="NCBI Taxonomy" id="663603"/>
    <lineage>
        <taxon>Bacteria</taxon>
        <taxon>Bacillati</taxon>
        <taxon>Actinomycetota</taxon>
        <taxon>Actinomycetes</taxon>
        <taxon>Pseudonocardiales</taxon>
        <taxon>Pseudonocardiaceae</taxon>
        <taxon>Actinomycetospora</taxon>
    </lineage>
</organism>
<dbReference type="RefSeq" id="WP_133824264.1">
    <property type="nucleotide sequence ID" value="NZ_BAABHR010000015.1"/>
</dbReference>
<keyword evidence="2" id="KW-0472">Membrane</keyword>
<evidence type="ECO:0000256" key="1">
    <source>
        <dbReference type="SAM" id="MobiDB-lite"/>
    </source>
</evidence>
<dbReference type="Proteomes" id="UP000295705">
    <property type="component" value="Unassembled WGS sequence"/>
</dbReference>
<dbReference type="EMBL" id="SNYO01000001">
    <property type="protein sequence ID" value="TDQ64807.1"/>
    <property type="molecule type" value="Genomic_DNA"/>
</dbReference>
<feature type="transmembrane region" description="Helical" evidence="2">
    <location>
        <begin position="24"/>
        <end position="47"/>
    </location>
</feature>
<feature type="region of interest" description="Disordered" evidence="1">
    <location>
        <begin position="112"/>
        <end position="131"/>
    </location>
</feature>
<evidence type="ECO:0000313" key="3">
    <source>
        <dbReference type="EMBL" id="TDQ64807.1"/>
    </source>
</evidence>
<keyword evidence="4" id="KW-1185">Reference proteome</keyword>
<evidence type="ECO:0000256" key="2">
    <source>
        <dbReference type="SAM" id="Phobius"/>
    </source>
</evidence>
<keyword evidence="2" id="KW-0812">Transmembrane</keyword>
<comment type="caution">
    <text evidence="3">The sequence shown here is derived from an EMBL/GenBank/DDBJ whole genome shotgun (WGS) entry which is preliminary data.</text>
</comment>
<feature type="transmembrane region" description="Helical" evidence="2">
    <location>
        <begin position="53"/>
        <end position="74"/>
    </location>
</feature>
<gene>
    <name evidence="3" type="ORF">EV188_10154</name>
</gene>
<dbReference type="AlphaFoldDB" id="A0A4R6VQM4"/>
<reference evidence="3 4" key="1">
    <citation type="submission" date="2019-03" db="EMBL/GenBank/DDBJ databases">
        <title>Genomic Encyclopedia of Type Strains, Phase IV (KMG-IV): sequencing the most valuable type-strain genomes for metagenomic binning, comparative biology and taxonomic classification.</title>
        <authorList>
            <person name="Goeker M."/>
        </authorList>
    </citation>
    <scope>NUCLEOTIDE SEQUENCE [LARGE SCALE GENOMIC DNA]</scope>
    <source>
        <strain evidence="3 4">DSM 45775</strain>
    </source>
</reference>
<sequence>MAATGPTDPPPSDPGGSGSDRWRLGLYAVLGGALLITLIAVVALIRYPVAADAATATAPFVAAIGTITGAYFGIQAGSANQDQTHQAMVDASHRAEKWAALADPTVAAAVYDVPAPSPERPAPPDGPRTAP</sequence>
<evidence type="ECO:0000313" key="4">
    <source>
        <dbReference type="Proteomes" id="UP000295705"/>
    </source>
</evidence>
<accession>A0A4R6VQM4</accession>
<name>A0A4R6VQM4_9PSEU</name>
<proteinExistence type="predicted"/>
<protein>
    <submittedName>
        <fullName evidence="3">Uncharacterized protein</fullName>
    </submittedName>
</protein>
<feature type="compositionally biased region" description="Pro residues" evidence="1">
    <location>
        <begin position="115"/>
        <end position="131"/>
    </location>
</feature>